<dbReference type="OrthoDB" id="10264220at2759"/>
<dbReference type="GO" id="GO:0046961">
    <property type="term" value="F:proton-transporting ATPase activity, rotational mechanism"/>
    <property type="evidence" value="ECO:0007669"/>
    <property type="project" value="InterPro"/>
</dbReference>
<dbReference type="InterPro" id="IPR026028">
    <property type="entry name" value="V-type_ATPase_116kDa_su_euka"/>
</dbReference>
<feature type="transmembrane region" description="Helical" evidence="9">
    <location>
        <begin position="699"/>
        <end position="718"/>
    </location>
</feature>
<keyword evidence="8 9" id="KW-0472">Membrane</keyword>
<evidence type="ECO:0000256" key="5">
    <source>
        <dbReference type="ARBA" id="ARBA00022781"/>
    </source>
</evidence>
<dbReference type="GO" id="GO:0007035">
    <property type="term" value="P:vacuolar acidification"/>
    <property type="evidence" value="ECO:0007669"/>
    <property type="project" value="TreeGrafter"/>
</dbReference>
<reference evidence="11 12" key="1">
    <citation type="submission" date="2016-10" db="EMBL/GenBank/DDBJ databases">
        <authorList>
            <person name="de Groot N.N."/>
        </authorList>
    </citation>
    <scope>NUCLEOTIDE SEQUENCE [LARGE SCALE GENOMIC DNA]</scope>
    <source>
        <strain evidence="11 12">CBS 141442</strain>
    </source>
</reference>
<dbReference type="GO" id="GO:0051117">
    <property type="term" value="F:ATPase binding"/>
    <property type="evidence" value="ECO:0007669"/>
    <property type="project" value="TreeGrafter"/>
</dbReference>
<comment type="similarity">
    <text evidence="2 9">Belongs to the V-ATPase 116 kDa subunit family.</text>
</comment>
<evidence type="ECO:0000256" key="4">
    <source>
        <dbReference type="ARBA" id="ARBA00022692"/>
    </source>
</evidence>
<feature type="transmembrane region" description="Helical" evidence="9">
    <location>
        <begin position="724"/>
        <end position="752"/>
    </location>
</feature>
<feature type="transmembrane region" description="Helical" evidence="9">
    <location>
        <begin position="549"/>
        <end position="569"/>
    </location>
</feature>
<keyword evidence="4 9" id="KW-0812">Transmembrane</keyword>
<evidence type="ECO:0000256" key="2">
    <source>
        <dbReference type="ARBA" id="ARBA00009904"/>
    </source>
</evidence>
<dbReference type="GO" id="GO:0000329">
    <property type="term" value="C:fungal-type vacuole membrane"/>
    <property type="evidence" value="ECO:0007669"/>
    <property type="project" value="TreeGrafter"/>
</dbReference>
<dbReference type="Pfam" id="PF01496">
    <property type="entry name" value="V_ATPase_I"/>
    <property type="match status" value="1"/>
</dbReference>
<dbReference type="PANTHER" id="PTHR11629">
    <property type="entry name" value="VACUOLAR PROTON ATPASES"/>
    <property type="match status" value="1"/>
</dbReference>
<dbReference type="Proteomes" id="UP000182334">
    <property type="component" value="Chromosome IV"/>
</dbReference>
<evidence type="ECO:0000256" key="10">
    <source>
        <dbReference type="SAM" id="MobiDB-lite"/>
    </source>
</evidence>
<feature type="transmembrane region" description="Helical" evidence="9">
    <location>
        <begin position="609"/>
        <end position="629"/>
    </location>
</feature>
<dbReference type="STRING" id="45354.A0A1L0BQ57"/>
<protein>
    <recommendedName>
        <fullName evidence="9">V-type proton ATPase subunit a</fullName>
    </recommendedName>
</protein>
<feature type="region of interest" description="Disordered" evidence="10">
    <location>
        <begin position="641"/>
        <end position="669"/>
    </location>
</feature>
<keyword evidence="5 9" id="KW-0375">Hydrogen ion transport</keyword>
<keyword evidence="12" id="KW-1185">Reference proteome</keyword>
<evidence type="ECO:0000256" key="7">
    <source>
        <dbReference type="ARBA" id="ARBA00023065"/>
    </source>
</evidence>
<feature type="transmembrane region" description="Helical" evidence="9">
    <location>
        <begin position="436"/>
        <end position="453"/>
    </location>
</feature>
<sequence length="795" mass="90302">MSLVQLYVPTEVSRDVIHHIGELNLVQFRDLNKNVTDFQRAFVQELRKLDNVERQYTYLKTELDKKGIEAKVYPYEQGVVAQSEIDEYAETATLLESRVLELTDAADNLYNRQKDLKQFKSTVQAVENFFSANTSPHHNSTEGDALLSELESGGVPEFQAEFIAGVIDRTKVFTLQQILWRTLRGNLYYYTEEILEPVYDPKSGSHVAKNAFIIFSHGSLIYQRIKKIAESLDANLYKADKTAELRREQLSSLNSNLADLDAVLEQTESALNSELVAISRELSKWWEVIAREKAVYQTMNLCDYDNSRKTLIAEGWVPTDEIDDLSTAVKELSSEDSIPTIVNVLETTKTPPTFHRTNKFTAAFQSICDTYGIASYREINPGLPTIITFPFMFAIMFGDLGHGIIMFLAALVLVLNEKKIAAMKRDEIFDMAFSGRYILLLMGGFSMYTGFLYNDLFSKSMDFFPSGWEWPEHFTPGETIHAKKVGVYAIGLDPAWHGSENALLFSNSYKMKLSVLMGYLHMTYSYFFSLSNAIFFLNPIDIIGNFIPGLLFMQGIFGYLSLCIVYKWTVNWFAIQKQPPGLLNMLITMFLSPGTVVEPLYDGQSTVQVVLLLIALVCVPWLVLVKPLYLKRQMDKEAKEHEYQRIVDEESDGESPVGEEHDDDEEGHDDHNFGDIMIHQIIHTIEFCLNCVSHTASYLRLWALSLAHAQLSTVLWTMTLANCFGMTGIVGVIMTVILFAMWLVLTVVILVIMEGTSAMLHSLRLHWVESMSKFFEGEGTAYEPFGFKDLLVDVF</sequence>
<dbReference type="PIRSF" id="PIRSF001293">
    <property type="entry name" value="ATP6V0A1"/>
    <property type="match status" value="1"/>
</dbReference>
<name>A0A1L0BQ57_9ASCO</name>
<dbReference type="PANTHER" id="PTHR11629:SF63">
    <property type="entry name" value="V-TYPE PROTON ATPASE SUBUNIT A"/>
    <property type="match status" value="1"/>
</dbReference>
<keyword evidence="7 9" id="KW-0406">Ion transport</keyword>
<organism evidence="11 12">
    <name type="scientific">Sungouiella intermedia</name>
    <dbReference type="NCBI Taxonomy" id="45354"/>
    <lineage>
        <taxon>Eukaryota</taxon>
        <taxon>Fungi</taxon>
        <taxon>Dikarya</taxon>
        <taxon>Ascomycota</taxon>
        <taxon>Saccharomycotina</taxon>
        <taxon>Pichiomycetes</taxon>
        <taxon>Metschnikowiaceae</taxon>
        <taxon>Sungouiella</taxon>
    </lineage>
</organism>
<dbReference type="GO" id="GO:0000220">
    <property type="term" value="C:vacuolar proton-transporting V-type ATPase, V0 domain"/>
    <property type="evidence" value="ECO:0007669"/>
    <property type="project" value="InterPro"/>
</dbReference>
<evidence type="ECO:0000256" key="1">
    <source>
        <dbReference type="ARBA" id="ARBA00004141"/>
    </source>
</evidence>
<comment type="subcellular location">
    <subcellularLocation>
        <location evidence="1">Membrane</location>
        <topology evidence="1">Multi-pass membrane protein</topology>
    </subcellularLocation>
</comment>
<evidence type="ECO:0000256" key="3">
    <source>
        <dbReference type="ARBA" id="ARBA00022448"/>
    </source>
</evidence>
<comment type="function">
    <text evidence="9">Essential component of the vacuolar proton pump (V-ATPase), a multimeric enzyme that catalyzes the translocation of protons across the membranes. Required for assembly and activity of the V-ATPase.</text>
</comment>
<dbReference type="AlphaFoldDB" id="A0A1L0BQ57"/>
<evidence type="ECO:0000313" key="11">
    <source>
        <dbReference type="EMBL" id="SGZ53473.1"/>
    </source>
</evidence>
<evidence type="ECO:0000313" key="12">
    <source>
        <dbReference type="Proteomes" id="UP000182334"/>
    </source>
</evidence>
<keyword evidence="6 9" id="KW-1133">Transmembrane helix</keyword>
<accession>A0A1L0BQ57</accession>
<proteinExistence type="inferred from homology"/>
<evidence type="ECO:0000256" key="9">
    <source>
        <dbReference type="RuleBase" id="RU361189"/>
    </source>
</evidence>
<feature type="transmembrane region" description="Helical" evidence="9">
    <location>
        <begin position="516"/>
        <end position="537"/>
    </location>
</feature>
<evidence type="ECO:0000256" key="8">
    <source>
        <dbReference type="ARBA" id="ARBA00023136"/>
    </source>
</evidence>
<keyword evidence="3 9" id="KW-0813">Transport</keyword>
<evidence type="ECO:0000256" key="6">
    <source>
        <dbReference type="ARBA" id="ARBA00022989"/>
    </source>
</evidence>
<gene>
    <name evidence="11" type="ORF">SAMEA4029010_CIC11G00000002198</name>
</gene>
<dbReference type="EMBL" id="LT635759">
    <property type="protein sequence ID" value="SGZ53473.1"/>
    <property type="molecule type" value="Genomic_DNA"/>
</dbReference>
<feature type="transmembrane region" description="Helical" evidence="9">
    <location>
        <begin position="391"/>
        <end position="415"/>
    </location>
</feature>
<dbReference type="InterPro" id="IPR002490">
    <property type="entry name" value="V-ATPase_116kDa_su"/>
</dbReference>